<sequence>MTHVTLKQLRYFDALARELHFGRAAEACSVTQPALSMQIHELEQSLGLVLVERTRAGVRLTGKGAEIAARCARVLGDVRDLVAYAQHSNRLLAGTLRLGVIPSVAPYLLPPLLPLLRDAYPDLELHVRETQTQPLTDELLEGKLDVLLLALPLKNPDLTNLPLFEDRFLLALPKERKLSGRVRATKELIEHERLLLLEEGHCLRDQALTYCSLKQVDAVNTFGASSLATIVEMVSAGFGITLLPEMSIGIEERGRDITLVRFVEPEPFRTIGLVWRSTSPRTNDFEELGRLVTKAWNDGPLATARAGGRAGVRKAATSAES</sequence>
<name>V5SHC4_9HYPH</name>
<evidence type="ECO:0000256" key="2">
    <source>
        <dbReference type="ARBA" id="ARBA00023015"/>
    </source>
</evidence>
<dbReference type="GO" id="GO:0003700">
    <property type="term" value="F:DNA-binding transcription factor activity"/>
    <property type="evidence" value="ECO:0007669"/>
    <property type="project" value="InterPro"/>
</dbReference>
<dbReference type="PATRIC" id="fig|1029756.8.peg.3192"/>
<evidence type="ECO:0000259" key="6">
    <source>
        <dbReference type="PROSITE" id="PS50931"/>
    </source>
</evidence>
<gene>
    <name evidence="7" type="ORF">W911_15310</name>
</gene>
<keyword evidence="8" id="KW-1185">Reference proteome</keyword>
<dbReference type="SUPFAM" id="SSF46785">
    <property type="entry name" value="Winged helix' DNA-binding domain"/>
    <property type="match status" value="1"/>
</dbReference>
<keyword evidence="3" id="KW-0238">DNA-binding</keyword>
<dbReference type="GO" id="GO:0003677">
    <property type="term" value="F:DNA binding"/>
    <property type="evidence" value="ECO:0007669"/>
    <property type="project" value="UniProtKB-KW"/>
</dbReference>
<dbReference type="GO" id="GO:0032993">
    <property type="term" value="C:protein-DNA complex"/>
    <property type="evidence" value="ECO:0007669"/>
    <property type="project" value="TreeGrafter"/>
</dbReference>
<dbReference type="PANTHER" id="PTHR30346:SF26">
    <property type="entry name" value="HYDROGEN PEROXIDE-INDUCIBLE GENES ACTIVATOR"/>
    <property type="match status" value="1"/>
</dbReference>
<dbReference type="HOGENOM" id="CLU_039613_6_4_5"/>
<dbReference type="InterPro" id="IPR036390">
    <property type="entry name" value="WH_DNA-bd_sf"/>
</dbReference>
<dbReference type="SUPFAM" id="SSF53850">
    <property type="entry name" value="Periplasmic binding protein-like II"/>
    <property type="match status" value="1"/>
</dbReference>
<dbReference type="InterPro" id="IPR000847">
    <property type="entry name" value="LysR_HTH_N"/>
</dbReference>
<dbReference type="CDD" id="cd08411">
    <property type="entry name" value="PBP2_OxyR"/>
    <property type="match status" value="1"/>
</dbReference>
<evidence type="ECO:0000256" key="5">
    <source>
        <dbReference type="ARBA" id="ARBA00023163"/>
    </source>
</evidence>
<dbReference type="Pfam" id="PF03466">
    <property type="entry name" value="LysR_substrate"/>
    <property type="match status" value="1"/>
</dbReference>
<dbReference type="PRINTS" id="PR00039">
    <property type="entry name" value="HTHLYSR"/>
</dbReference>
<keyword evidence="2" id="KW-0805">Transcription regulation</keyword>
<organism evidence="7 8">
    <name type="scientific">Hyphomicrobium nitrativorans NL23</name>
    <dbReference type="NCBI Taxonomy" id="1029756"/>
    <lineage>
        <taxon>Bacteria</taxon>
        <taxon>Pseudomonadati</taxon>
        <taxon>Pseudomonadota</taxon>
        <taxon>Alphaproteobacteria</taxon>
        <taxon>Hyphomicrobiales</taxon>
        <taxon>Hyphomicrobiaceae</taxon>
        <taxon>Hyphomicrobium</taxon>
    </lineage>
</organism>
<evidence type="ECO:0000256" key="3">
    <source>
        <dbReference type="ARBA" id="ARBA00023125"/>
    </source>
</evidence>
<dbReference type="Proteomes" id="UP000018542">
    <property type="component" value="Chromosome"/>
</dbReference>
<dbReference type="RefSeq" id="WP_023788367.1">
    <property type="nucleotide sequence ID" value="NC_022997.1"/>
</dbReference>
<keyword evidence="5" id="KW-0804">Transcription</keyword>
<evidence type="ECO:0000256" key="4">
    <source>
        <dbReference type="ARBA" id="ARBA00023159"/>
    </source>
</evidence>
<dbReference type="Gene3D" id="1.10.10.10">
    <property type="entry name" value="Winged helix-like DNA-binding domain superfamily/Winged helix DNA-binding domain"/>
    <property type="match status" value="1"/>
</dbReference>
<evidence type="ECO:0000313" key="8">
    <source>
        <dbReference type="Proteomes" id="UP000018542"/>
    </source>
</evidence>
<dbReference type="Gene3D" id="3.40.190.10">
    <property type="entry name" value="Periplasmic binding protein-like II"/>
    <property type="match status" value="2"/>
</dbReference>
<evidence type="ECO:0000256" key="1">
    <source>
        <dbReference type="ARBA" id="ARBA00009437"/>
    </source>
</evidence>
<dbReference type="AlphaFoldDB" id="V5SHC4"/>
<feature type="domain" description="HTH lysR-type" evidence="6">
    <location>
        <begin position="4"/>
        <end position="61"/>
    </location>
</feature>
<dbReference type="KEGG" id="hni:W911_15310"/>
<dbReference type="EMBL" id="CP006912">
    <property type="protein sequence ID" value="AHB49455.1"/>
    <property type="molecule type" value="Genomic_DNA"/>
</dbReference>
<protein>
    <submittedName>
        <fullName evidence="7">LysR family transcriptional regulator</fullName>
    </submittedName>
</protein>
<evidence type="ECO:0000313" key="7">
    <source>
        <dbReference type="EMBL" id="AHB49455.1"/>
    </source>
</evidence>
<reference evidence="7 8" key="1">
    <citation type="journal article" date="2014" name="Genome Announc.">
        <title>Complete Genome Sequence of Hyphomicrobium nitrativorans Strain NL23, a Denitrifying Bacterium Isolated from Biofilm of a Methanol-Fed Denitrification System Treating Seawater at the Montreal Biodome.</title>
        <authorList>
            <person name="Martineau C."/>
            <person name="Villeneuve C."/>
            <person name="Mauffrey F."/>
            <person name="Villemur R."/>
        </authorList>
    </citation>
    <scope>NUCLEOTIDE SEQUENCE [LARGE SCALE GENOMIC DNA]</scope>
    <source>
        <strain evidence="7">NL23</strain>
    </source>
</reference>
<accession>V5SHC4</accession>
<dbReference type="InterPro" id="IPR036388">
    <property type="entry name" value="WH-like_DNA-bd_sf"/>
</dbReference>
<dbReference type="PROSITE" id="PS50931">
    <property type="entry name" value="HTH_LYSR"/>
    <property type="match status" value="1"/>
</dbReference>
<dbReference type="Pfam" id="PF00126">
    <property type="entry name" value="HTH_1"/>
    <property type="match status" value="1"/>
</dbReference>
<dbReference type="PANTHER" id="PTHR30346">
    <property type="entry name" value="TRANSCRIPTIONAL DUAL REGULATOR HCAR-RELATED"/>
    <property type="match status" value="1"/>
</dbReference>
<dbReference type="OrthoDB" id="9775392at2"/>
<dbReference type="InterPro" id="IPR005119">
    <property type="entry name" value="LysR_subst-bd"/>
</dbReference>
<dbReference type="STRING" id="1029756.W911_15310"/>
<proteinExistence type="inferred from homology"/>
<keyword evidence="4" id="KW-0010">Activator</keyword>
<dbReference type="FunFam" id="1.10.10.10:FF:000001">
    <property type="entry name" value="LysR family transcriptional regulator"/>
    <property type="match status" value="1"/>
</dbReference>
<comment type="similarity">
    <text evidence="1">Belongs to the LysR transcriptional regulatory family.</text>
</comment>